<dbReference type="CDD" id="cd18322">
    <property type="entry name" value="BTB_POZ_SKP1"/>
    <property type="match status" value="1"/>
</dbReference>
<evidence type="ECO:0000313" key="7">
    <source>
        <dbReference type="Proteomes" id="UP001150538"/>
    </source>
</evidence>
<dbReference type="SUPFAM" id="SSF81382">
    <property type="entry name" value="Skp1 dimerisation domain-like"/>
    <property type="match status" value="1"/>
</dbReference>
<dbReference type="EMBL" id="JANBPU010000007">
    <property type="protein sequence ID" value="KAJ1921083.1"/>
    <property type="molecule type" value="Genomic_DNA"/>
</dbReference>
<keyword evidence="2 3" id="KW-0833">Ubl conjugation pathway</keyword>
<protein>
    <recommendedName>
        <fullName evidence="3">E3 ubiquitin ligase complex SCF subunit</fullName>
    </recommendedName>
</protein>
<keyword evidence="7" id="KW-1185">Reference proteome</keyword>
<sequence length="179" mass="20637">MALKMSTVDNTAAPAKETTKRTIKLVSSDDKDFEVDIEIAQQSHLIKNMIGDIGELDEKIPLLNVTSEILEFIIQYCEHHRNDPVALRDYFQEAPKRCDDLEPWDENFMNKNAEKVIEILMAANYLDIKPLVELGCKTVANCIRGKTTQEIRQYFNITDDFTADQEAKIRRENEWAAEQ</sequence>
<dbReference type="SUPFAM" id="SSF54695">
    <property type="entry name" value="POZ domain"/>
    <property type="match status" value="1"/>
</dbReference>
<dbReference type="Gene3D" id="3.30.710.10">
    <property type="entry name" value="Potassium Channel Kv1.1, Chain A"/>
    <property type="match status" value="1"/>
</dbReference>
<proteinExistence type="inferred from homology"/>
<dbReference type="PANTHER" id="PTHR11165">
    <property type="entry name" value="SKP1"/>
    <property type="match status" value="1"/>
</dbReference>
<dbReference type="InterPro" id="IPR011333">
    <property type="entry name" value="SKP1/BTB/POZ_sf"/>
</dbReference>
<dbReference type="InterPro" id="IPR036296">
    <property type="entry name" value="SKP1-like_dim_sf"/>
</dbReference>
<dbReference type="InterPro" id="IPR016897">
    <property type="entry name" value="SKP1"/>
</dbReference>
<comment type="function">
    <text evidence="3">Essential component of the SCF (SKP1-CUL1-F-box protein) E3 ubiquitin ligase complexes, which mediate the ubiquitination and subsequent proteasomal degradation of target proteins.</text>
</comment>
<dbReference type="GO" id="GO:0006511">
    <property type="term" value="P:ubiquitin-dependent protein catabolic process"/>
    <property type="evidence" value="ECO:0007669"/>
    <property type="project" value="InterPro"/>
</dbReference>
<dbReference type="InterPro" id="IPR001232">
    <property type="entry name" value="SKP1-like"/>
</dbReference>
<dbReference type="AlphaFoldDB" id="A0A9W8A1X5"/>
<reference evidence="6" key="1">
    <citation type="submission" date="2022-07" db="EMBL/GenBank/DDBJ databases">
        <title>Phylogenomic reconstructions and comparative analyses of Kickxellomycotina fungi.</title>
        <authorList>
            <person name="Reynolds N.K."/>
            <person name="Stajich J.E."/>
            <person name="Barry K."/>
            <person name="Grigoriev I.V."/>
            <person name="Crous P."/>
            <person name="Smith M.E."/>
        </authorList>
    </citation>
    <scope>NUCLEOTIDE SEQUENCE</scope>
    <source>
        <strain evidence="6">NBRC 100468</strain>
    </source>
</reference>
<comment type="pathway">
    <text evidence="3">Protein modification; protein ubiquitination.</text>
</comment>
<comment type="similarity">
    <text evidence="1 3">Belongs to the SKP1 family.</text>
</comment>
<evidence type="ECO:0000256" key="3">
    <source>
        <dbReference type="PIRNR" id="PIRNR028729"/>
    </source>
</evidence>
<dbReference type="Proteomes" id="UP001150538">
    <property type="component" value="Unassembled WGS sequence"/>
</dbReference>
<dbReference type="PIRSF" id="PIRSF028729">
    <property type="entry name" value="E3_ubiquit_lig_SCF_Skp"/>
    <property type="match status" value="1"/>
</dbReference>
<dbReference type="SMART" id="SM00512">
    <property type="entry name" value="Skp1"/>
    <property type="match status" value="1"/>
</dbReference>
<gene>
    <name evidence="6" type="ORF">H4219_000941</name>
</gene>
<evidence type="ECO:0000256" key="1">
    <source>
        <dbReference type="ARBA" id="ARBA00009993"/>
    </source>
</evidence>
<feature type="domain" description="SKP1 component dimerisation" evidence="4">
    <location>
        <begin position="129"/>
        <end position="176"/>
    </location>
</feature>
<dbReference type="OrthoDB" id="2342932at2759"/>
<dbReference type="InterPro" id="IPR016073">
    <property type="entry name" value="Skp1_comp_POZ"/>
</dbReference>
<feature type="domain" description="SKP1 component POZ" evidence="5">
    <location>
        <begin position="22"/>
        <end position="82"/>
    </location>
</feature>
<comment type="subunit">
    <text evidence="3">Component of the SCF (SKP1-CUL1-F-box protein) E3 ubiquitin ligase complexes.</text>
</comment>
<accession>A0A9W8A1X5</accession>
<dbReference type="InterPro" id="IPR016072">
    <property type="entry name" value="Skp1_comp_dimer"/>
</dbReference>
<organism evidence="6 7">
    <name type="scientific">Mycoemilia scoparia</name>
    <dbReference type="NCBI Taxonomy" id="417184"/>
    <lineage>
        <taxon>Eukaryota</taxon>
        <taxon>Fungi</taxon>
        <taxon>Fungi incertae sedis</taxon>
        <taxon>Zoopagomycota</taxon>
        <taxon>Kickxellomycotina</taxon>
        <taxon>Kickxellomycetes</taxon>
        <taxon>Kickxellales</taxon>
        <taxon>Kickxellaceae</taxon>
        <taxon>Mycoemilia</taxon>
    </lineage>
</organism>
<evidence type="ECO:0000313" key="6">
    <source>
        <dbReference type="EMBL" id="KAJ1921083.1"/>
    </source>
</evidence>
<evidence type="ECO:0000256" key="2">
    <source>
        <dbReference type="ARBA" id="ARBA00022786"/>
    </source>
</evidence>
<dbReference type="Pfam" id="PF01466">
    <property type="entry name" value="Skp1"/>
    <property type="match status" value="1"/>
</dbReference>
<dbReference type="FunFam" id="3.30.710.10:FF:000026">
    <property type="entry name" value="E3 ubiquitin ligase complex SCF subunit"/>
    <property type="match status" value="1"/>
</dbReference>
<evidence type="ECO:0000259" key="5">
    <source>
        <dbReference type="Pfam" id="PF03931"/>
    </source>
</evidence>
<evidence type="ECO:0000259" key="4">
    <source>
        <dbReference type="Pfam" id="PF01466"/>
    </source>
</evidence>
<comment type="caution">
    <text evidence="6">The sequence shown here is derived from an EMBL/GenBank/DDBJ whole genome shotgun (WGS) entry which is preliminary data.</text>
</comment>
<dbReference type="Pfam" id="PF03931">
    <property type="entry name" value="Skp1_POZ"/>
    <property type="match status" value="1"/>
</dbReference>
<name>A0A9W8A1X5_9FUNG</name>